<keyword evidence="1" id="KW-0472">Membrane</keyword>
<keyword evidence="3" id="KW-0238">DNA-binding</keyword>
<feature type="transmembrane region" description="Helical" evidence="1">
    <location>
        <begin position="7"/>
        <end position="40"/>
    </location>
</feature>
<dbReference type="Proteomes" id="UP000199438">
    <property type="component" value="Unassembled WGS sequence"/>
</dbReference>
<evidence type="ECO:0000256" key="1">
    <source>
        <dbReference type="SAM" id="Phobius"/>
    </source>
</evidence>
<sequence length="179" mass="20981">MSLFMSYIVGFVLIISLGIFAISGPTLVFFILFPLFLIMICNSGVLNQNESTPSQEHYIDANTAIEYSRLLDKIMRREKFYLIQNLRIDEISNHLMLTPRELDYIINQAKHKTFNQYLDDLRVLEVKEMINIPEYEDCDLKCLAEACGFSDFKDFENALFRVLHTNSEDFKEQYLEHEA</sequence>
<dbReference type="GO" id="GO:0043565">
    <property type="term" value="F:sequence-specific DNA binding"/>
    <property type="evidence" value="ECO:0007669"/>
    <property type="project" value="InterPro"/>
</dbReference>
<protein>
    <submittedName>
        <fullName evidence="3">AraC-type DNA-binding protein</fullName>
    </submittedName>
</protein>
<gene>
    <name evidence="3" type="ORF">SAMN04487907_10285</name>
</gene>
<organism evidence="3 4">
    <name type="scientific">Zunongwangia mangrovi</name>
    <dbReference type="NCBI Taxonomy" id="1334022"/>
    <lineage>
        <taxon>Bacteria</taxon>
        <taxon>Pseudomonadati</taxon>
        <taxon>Bacteroidota</taxon>
        <taxon>Flavobacteriia</taxon>
        <taxon>Flavobacteriales</taxon>
        <taxon>Flavobacteriaceae</taxon>
        <taxon>Zunongwangia</taxon>
    </lineage>
</organism>
<proteinExistence type="predicted"/>
<reference evidence="4" key="1">
    <citation type="submission" date="2016-10" db="EMBL/GenBank/DDBJ databases">
        <authorList>
            <person name="Varghese N."/>
            <person name="Submissions S."/>
        </authorList>
    </citation>
    <scope>NUCLEOTIDE SEQUENCE [LARGE SCALE GENOMIC DNA]</scope>
    <source>
        <strain evidence="4">DSM 24499</strain>
    </source>
</reference>
<dbReference type="EMBL" id="FOKV01000002">
    <property type="protein sequence ID" value="SFC05519.1"/>
    <property type="molecule type" value="Genomic_DNA"/>
</dbReference>
<dbReference type="STRING" id="1334022.SAMN04487907_10285"/>
<accession>A0A1I1G118</accession>
<dbReference type="Gene3D" id="1.10.10.60">
    <property type="entry name" value="Homeodomain-like"/>
    <property type="match status" value="1"/>
</dbReference>
<evidence type="ECO:0000313" key="3">
    <source>
        <dbReference type="EMBL" id="SFC05519.1"/>
    </source>
</evidence>
<keyword evidence="1" id="KW-1133">Transmembrane helix</keyword>
<dbReference type="OrthoDB" id="5295174at2"/>
<dbReference type="InterPro" id="IPR018060">
    <property type="entry name" value="HTH_AraC"/>
</dbReference>
<keyword evidence="4" id="KW-1185">Reference proteome</keyword>
<name>A0A1I1G118_9FLAO</name>
<dbReference type="GO" id="GO:0003700">
    <property type="term" value="F:DNA-binding transcription factor activity"/>
    <property type="evidence" value="ECO:0007669"/>
    <property type="project" value="InterPro"/>
</dbReference>
<dbReference type="AlphaFoldDB" id="A0A1I1G118"/>
<evidence type="ECO:0000259" key="2">
    <source>
        <dbReference type="PROSITE" id="PS01124"/>
    </source>
</evidence>
<dbReference type="RefSeq" id="WP_139219151.1">
    <property type="nucleotide sequence ID" value="NZ_FOKV01000002.1"/>
</dbReference>
<evidence type="ECO:0000313" key="4">
    <source>
        <dbReference type="Proteomes" id="UP000199438"/>
    </source>
</evidence>
<dbReference type="PROSITE" id="PS01124">
    <property type="entry name" value="HTH_ARAC_FAMILY_2"/>
    <property type="match status" value="1"/>
</dbReference>
<keyword evidence="1" id="KW-0812">Transmembrane</keyword>
<feature type="domain" description="HTH araC/xylS-type" evidence="2">
    <location>
        <begin position="72"/>
        <end position="173"/>
    </location>
</feature>